<evidence type="ECO:0000313" key="3">
    <source>
        <dbReference type="EMBL" id="MBB5039025.1"/>
    </source>
</evidence>
<keyword evidence="4" id="KW-1185">Reference proteome</keyword>
<name>A0A7W7YMP5_9BACT</name>
<evidence type="ECO:0000256" key="1">
    <source>
        <dbReference type="ARBA" id="ARBA00022729"/>
    </source>
</evidence>
<dbReference type="Proteomes" id="UP000534294">
    <property type="component" value="Unassembled WGS sequence"/>
</dbReference>
<dbReference type="EMBL" id="JACHIF010000007">
    <property type="protein sequence ID" value="MBB5039025.1"/>
    <property type="molecule type" value="Genomic_DNA"/>
</dbReference>
<evidence type="ECO:0000256" key="2">
    <source>
        <dbReference type="SAM" id="SignalP"/>
    </source>
</evidence>
<reference evidence="3 4" key="1">
    <citation type="submission" date="2020-08" db="EMBL/GenBank/DDBJ databases">
        <title>Genomic Encyclopedia of Type Strains, Phase IV (KMG-IV): sequencing the most valuable type-strain genomes for metagenomic binning, comparative biology and taxonomic classification.</title>
        <authorList>
            <person name="Goeker M."/>
        </authorList>
    </citation>
    <scope>NUCLEOTIDE SEQUENCE [LARGE SCALE GENOMIC DNA]</scope>
    <source>
        <strain evidence="3 4">DSM 12251</strain>
    </source>
</reference>
<feature type="signal peptide" evidence="2">
    <location>
        <begin position="1"/>
        <end position="19"/>
    </location>
</feature>
<comment type="caution">
    <text evidence="3">The sequence shown here is derived from an EMBL/GenBank/DDBJ whole genome shotgun (WGS) entry which is preliminary data.</text>
</comment>
<dbReference type="Pfam" id="PF12951">
    <property type="entry name" value="PATR"/>
    <property type="match status" value="5"/>
</dbReference>
<dbReference type="InterPro" id="IPR013425">
    <property type="entry name" value="Autotrns_rpt"/>
</dbReference>
<organism evidence="3 4">
    <name type="scientific">Prosthecobacter dejongeii</name>
    <dbReference type="NCBI Taxonomy" id="48465"/>
    <lineage>
        <taxon>Bacteria</taxon>
        <taxon>Pseudomonadati</taxon>
        <taxon>Verrucomicrobiota</taxon>
        <taxon>Verrucomicrobiia</taxon>
        <taxon>Verrucomicrobiales</taxon>
        <taxon>Verrucomicrobiaceae</taxon>
        <taxon>Prosthecobacter</taxon>
    </lineage>
</organism>
<feature type="chain" id="PRO_5031043313" evidence="2">
    <location>
        <begin position="20"/>
        <end position="1543"/>
    </location>
</feature>
<dbReference type="NCBIfam" id="TIGR02595">
    <property type="entry name" value="PEP_CTERM"/>
    <property type="match status" value="1"/>
</dbReference>
<gene>
    <name evidence="3" type="ORF">HNQ64_003294</name>
</gene>
<dbReference type="NCBIfam" id="TIGR02601">
    <property type="entry name" value="autotrns_rpt"/>
    <property type="match status" value="3"/>
</dbReference>
<keyword evidence="1 2" id="KW-0732">Signal</keyword>
<accession>A0A7W7YMP5</accession>
<proteinExistence type="predicted"/>
<dbReference type="InterPro" id="IPR013424">
    <property type="entry name" value="Ice-binding_C"/>
</dbReference>
<evidence type="ECO:0000313" key="4">
    <source>
        <dbReference type="Proteomes" id="UP000534294"/>
    </source>
</evidence>
<protein>
    <submittedName>
        <fullName evidence="3">Autotransporter-associated beta strand protein</fullName>
    </submittedName>
</protein>
<dbReference type="RefSeq" id="WP_184210380.1">
    <property type="nucleotide sequence ID" value="NZ_JACHIF010000007.1"/>
</dbReference>
<sequence length="1543" mass="154930">MKIPLFFLSLLLLVPSSVAQTFTFDGDLGTAGIQNGSGTWSTNATMPANLRWFKDDAYSAWDNSGSAIAEFGNTSSTTGGTLTVDGEIKVAGMNFNSLGAPIGSTAYGFTGGTLNVGNGSIINIANAASGGSLGGQWITFTSLLKGSNLTFQKSAGSTIAFIRLSSINTELTGTLTLKSAVGATSGIYASVGSPTYISNLSSIDVQSGSVFNPTGGGNYAVPVTLSGAGASNYGAIRVDASGSTFSGALTLSGDARFHTHINTVNTAISSGIGEIGGSWAFTRTAATPTNAALPLTTTYSGISTYTGATILGRVTNIISTTETSGTEGGVNVLDFATTTAPVSNMLYNNRAAGALQLIGGLTVPTVLRLNGAAAKTNSQNFSGVSVQQSATAITAVSGFGGSMNLDMGAISRTGNGVLAITGPLSGQIKGQIGGNNEGLIGTWATYSSSDGKVGGWAGLTGGVVGLFSGNLGYQEGLTVTNLPGYSTVSHLQLTSASTNAVLFDNGTTDVNTISMTDTVQARTLDLAGKTLRLGAAGGLQILQGAQSLTMGAPSDGSILTAGGAINTIGQIMLTNMSSNQPLTLHSSITNNGTAAVSLNLNGTGRIVLTGNNTFTGIVALQSGVLEVRSAQALGAAGAVGVTKIMAGASLNLSGDITLGETIQANGHGITSDGAIRNLSGINTITAAVRIQSSTRFTSDSGTLILAGGITAQSSATGYTFSGSGDSEVRGAISATSGLLTKEGSGTLTLIGASNATGITTVNNGALHLNFNGTGAPATNILYNGATLSSTVGTLILGGGAFRTTGKADSVSSQALGTLTLNSGYSRITSTSSGGGSMDITFGAITRNLGATLRFDLPASGSIKTTGGTNNALLTSTGGGAYATVGADDWAATTTAVSTLRNIVGLSSITGYTASTASTLSGNADITLNIGTTTLTANTTISSLRFHQAQATTIAQDTSGRMLTTGGILVTPAVGANATAIRTTSLRGAVGSADLVIIQNNTEAPLTISSRILNNAASGTGSAAGLTKAGPGTLILEYDTAYAAGDYTGATRIQEGTLQLIKNTATSISYYLYASTPFIFGSGSTSGKMILGSTTTGHAVTQYGGLRIEGNGTANALVGGTAALSTFLHYVSGTFDFRAGFIGGSGTNEDNLNLTISLGTLQLGQANTYRGKTTLLQNTIEVTKLADRGLPSSLGKGDFNSTAHIIDMATATTTSQNFNAVATLRYIGATDSVTNRPVNVSNADIPGDVISVVAVLENTGTGTVKFTAPFTAGGTNTVQRVLRLGGTQAGANEIVSFANVSPAITSKIEKTGPGSWTLTGNSTHSGGTSVENGTLLVTNTTGSGTGTGLVNVNVGAVIGGSGRIAPSVDTNVTLTGATLQIGTELPGLPASSASRLTLQTSGNGVLNMLSGSTFAFDLFSGAGQGDNSLLSTTADLAVILGTLNMEASTVIKVSNPTGMVAWAANDQWRLFDWSGLIQPITNTVAQYDLPLLPAGLMWNTDALFSSGILSISLVPEPTRTFLLLAAGAALAMRRRRGSPHQKKT</sequence>